<reference evidence="1" key="2">
    <citation type="submission" date="2021-04" db="EMBL/GenBank/DDBJ databases">
        <authorList>
            <person name="Gilroy R."/>
        </authorList>
    </citation>
    <scope>NUCLEOTIDE SEQUENCE</scope>
    <source>
        <strain evidence="1">G3-2149</strain>
    </source>
</reference>
<protein>
    <submittedName>
        <fullName evidence="1">Uncharacterized protein</fullName>
    </submittedName>
</protein>
<sequence length="114" mass="12711">MAQVISKDEQLKKDIKSELLGKTAYLKPNHIPFICKQVTGNIIFLSHQPDVNESSIDAWTEINCSTEVIASEQTNETTIEIPGLIAKFNVNIEYQQGVRTLAISNISLSEHPDD</sequence>
<comment type="caution">
    <text evidence="1">The sequence shown here is derived from an EMBL/GenBank/DDBJ whole genome shotgun (WGS) entry which is preliminary data.</text>
</comment>
<dbReference type="EMBL" id="JAHLFU010000062">
    <property type="protein sequence ID" value="MBU3852868.1"/>
    <property type="molecule type" value="Genomic_DNA"/>
</dbReference>
<reference evidence="1" key="1">
    <citation type="journal article" date="2021" name="PeerJ">
        <title>Extensive microbial diversity within the chicken gut microbiome revealed by metagenomics and culture.</title>
        <authorList>
            <person name="Gilroy R."/>
            <person name="Ravi A."/>
            <person name="Getino M."/>
            <person name="Pursley I."/>
            <person name="Horton D.L."/>
            <person name="Alikhan N.F."/>
            <person name="Baker D."/>
            <person name="Gharbi K."/>
            <person name="Hall N."/>
            <person name="Watson M."/>
            <person name="Adriaenssens E.M."/>
            <person name="Foster-Nyarko E."/>
            <person name="Jarju S."/>
            <person name="Secka A."/>
            <person name="Antonio M."/>
            <person name="Oren A."/>
            <person name="Chaudhuri R.R."/>
            <person name="La Ragione R."/>
            <person name="Hildebrand F."/>
            <person name="Pallen M.J."/>
        </authorList>
    </citation>
    <scope>NUCLEOTIDE SEQUENCE</scope>
    <source>
        <strain evidence="1">G3-2149</strain>
    </source>
</reference>
<accession>A0A9E2L6Z6</accession>
<proteinExistence type="predicted"/>
<organism evidence="1 2">
    <name type="scientific">Candidatus Paraprevotella stercoravium</name>
    <dbReference type="NCBI Taxonomy" id="2838725"/>
    <lineage>
        <taxon>Bacteria</taxon>
        <taxon>Pseudomonadati</taxon>
        <taxon>Bacteroidota</taxon>
        <taxon>Bacteroidia</taxon>
        <taxon>Bacteroidales</taxon>
        <taxon>Prevotellaceae</taxon>
        <taxon>Paraprevotella</taxon>
    </lineage>
</organism>
<dbReference type="AlphaFoldDB" id="A0A9E2L6Z6"/>
<evidence type="ECO:0000313" key="2">
    <source>
        <dbReference type="Proteomes" id="UP000823865"/>
    </source>
</evidence>
<name>A0A9E2L6Z6_9BACT</name>
<evidence type="ECO:0000313" key="1">
    <source>
        <dbReference type="EMBL" id="MBU3852868.1"/>
    </source>
</evidence>
<gene>
    <name evidence="1" type="ORF">H9789_03400</name>
</gene>
<dbReference type="Proteomes" id="UP000823865">
    <property type="component" value="Unassembled WGS sequence"/>
</dbReference>